<evidence type="ECO:0000256" key="9">
    <source>
        <dbReference type="ARBA" id="ARBA00023237"/>
    </source>
</evidence>
<keyword evidence="3" id="KW-0410">Iron transport</keyword>
<keyword evidence="8" id="KW-0472">Membrane</keyword>
<gene>
    <name evidence="10" type="ORF">B2A_09467</name>
</gene>
<evidence type="ECO:0000256" key="7">
    <source>
        <dbReference type="ARBA" id="ARBA00023065"/>
    </source>
</evidence>
<keyword evidence="10" id="KW-0675">Receptor</keyword>
<evidence type="ECO:0000256" key="6">
    <source>
        <dbReference type="ARBA" id="ARBA00023004"/>
    </source>
</evidence>
<protein>
    <submittedName>
        <fullName evidence="10">TonB-dependent outer membrane receptor</fullName>
    </submittedName>
</protein>
<keyword evidence="9" id="KW-0998">Cell outer membrane</keyword>
<evidence type="ECO:0000313" key="10">
    <source>
        <dbReference type="EMBL" id="EQD44785.1"/>
    </source>
</evidence>
<dbReference type="GO" id="GO:0009279">
    <property type="term" value="C:cell outer membrane"/>
    <property type="evidence" value="ECO:0007669"/>
    <property type="project" value="UniProtKB-SubCell"/>
</dbReference>
<keyword evidence="7" id="KW-0406">Ion transport</keyword>
<evidence type="ECO:0000256" key="5">
    <source>
        <dbReference type="ARBA" id="ARBA00022729"/>
    </source>
</evidence>
<evidence type="ECO:0000256" key="8">
    <source>
        <dbReference type="ARBA" id="ARBA00023136"/>
    </source>
</evidence>
<organism evidence="10">
    <name type="scientific">mine drainage metagenome</name>
    <dbReference type="NCBI Taxonomy" id="410659"/>
    <lineage>
        <taxon>unclassified sequences</taxon>
        <taxon>metagenomes</taxon>
        <taxon>ecological metagenomes</taxon>
    </lineage>
</organism>
<dbReference type="InterPro" id="IPR036942">
    <property type="entry name" value="Beta-barrel_TonB_sf"/>
</dbReference>
<proteinExistence type="predicted"/>
<sequence length="219" mass="24075">MVQGGPSVIFGPGQPGATANFILRTGSRQQKGSVAFTYGSQGRERVDAFNSGELTHGWYYSIGGFYRKSNGVRNPQYPANIGGQLTATLKHTFSNGSLTFWARTLHDHNQWVADFPYVVHNGNVAPYPGFNQLDHTYNSYQLENFQVPDPACNCFENDNISNGRGADLSYFGSAFHEHFHGGWTINNHFIFDGGHVPTHALVNNGNPQTLSSFISGLTL</sequence>
<reference evidence="10" key="2">
    <citation type="journal article" date="2014" name="ISME J.">
        <title>Microbial stratification in low pH oxic and suboxic macroscopic growths along an acid mine drainage.</title>
        <authorList>
            <person name="Mendez-Garcia C."/>
            <person name="Mesa V."/>
            <person name="Sprenger R.R."/>
            <person name="Richter M."/>
            <person name="Diez M.S."/>
            <person name="Solano J."/>
            <person name="Bargiela R."/>
            <person name="Golyshina O.V."/>
            <person name="Manteca A."/>
            <person name="Ramos J.L."/>
            <person name="Gallego J.R."/>
            <person name="Llorente I."/>
            <person name="Martins Dos Santos V.A."/>
            <person name="Jensen O.N."/>
            <person name="Pelaez A.I."/>
            <person name="Sanchez J."/>
            <person name="Ferrer M."/>
        </authorList>
    </citation>
    <scope>NUCLEOTIDE SEQUENCE</scope>
</reference>
<dbReference type="PANTHER" id="PTHR32552:SF89">
    <property type="entry name" value="CATECHOLATE SIDEROPHORE RECEPTOR FIU"/>
    <property type="match status" value="1"/>
</dbReference>
<keyword evidence="6" id="KW-0408">Iron</keyword>
<accession>T1ARW1</accession>
<evidence type="ECO:0000256" key="1">
    <source>
        <dbReference type="ARBA" id="ARBA00004571"/>
    </source>
</evidence>
<name>T1ARW1_9ZZZZ</name>
<dbReference type="PANTHER" id="PTHR32552">
    <property type="entry name" value="FERRICHROME IRON RECEPTOR-RELATED"/>
    <property type="match status" value="1"/>
</dbReference>
<dbReference type="Gene3D" id="2.40.170.20">
    <property type="entry name" value="TonB-dependent receptor, beta-barrel domain"/>
    <property type="match status" value="1"/>
</dbReference>
<reference evidence="10" key="1">
    <citation type="submission" date="2013-08" db="EMBL/GenBank/DDBJ databases">
        <authorList>
            <person name="Mendez C."/>
            <person name="Richter M."/>
            <person name="Ferrer M."/>
            <person name="Sanchez J."/>
        </authorList>
    </citation>
    <scope>NUCLEOTIDE SEQUENCE</scope>
</reference>
<keyword evidence="2" id="KW-0813">Transport</keyword>
<keyword evidence="4" id="KW-0812">Transmembrane</keyword>
<keyword evidence="5" id="KW-0732">Signal</keyword>
<evidence type="ECO:0000256" key="4">
    <source>
        <dbReference type="ARBA" id="ARBA00022692"/>
    </source>
</evidence>
<dbReference type="SUPFAM" id="SSF56935">
    <property type="entry name" value="Porins"/>
    <property type="match status" value="1"/>
</dbReference>
<dbReference type="InterPro" id="IPR039426">
    <property type="entry name" value="TonB-dep_rcpt-like"/>
</dbReference>
<feature type="non-terminal residue" evidence="10">
    <location>
        <position position="219"/>
    </location>
</feature>
<comment type="subcellular location">
    <subcellularLocation>
        <location evidence="1">Cell outer membrane</location>
        <topology evidence="1">Multi-pass membrane protein</topology>
    </subcellularLocation>
</comment>
<comment type="caution">
    <text evidence="10">The sequence shown here is derived from an EMBL/GenBank/DDBJ whole genome shotgun (WGS) entry which is preliminary data.</text>
</comment>
<dbReference type="EMBL" id="AUZZ01006836">
    <property type="protein sequence ID" value="EQD44785.1"/>
    <property type="molecule type" value="Genomic_DNA"/>
</dbReference>
<evidence type="ECO:0000256" key="3">
    <source>
        <dbReference type="ARBA" id="ARBA00022496"/>
    </source>
</evidence>
<dbReference type="AlphaFoldDB" id="T1ARW1"/>
<dbReference type="GO" id="GO:0015344">
    <property type="term" value="F:siderophore uptake transmembrane transporter activity"/>
    <property type="evidence" value="ECO:0007669"/>
    <property type="project" value="TreeGrafter"/>
</dbReference>
<evidence type="ECO:0000256" key="2">
    <source>
        <dbReference type="ARBA" id="ARBA00022448"/>
    </source>
</evidence>